<dbReference type="Gene3D" id="3.40.50.1000">
    <property type="entry name" value="HAD superfamily/HAD-like"/>
    <property type="match status" value="1"/>
</dbReference>
<keyword evidence="8 17" id="KW-0067">ATP-binding</keyword>
<dbReference type="SFLD" id="SFLDG00002">
    <property type="entry name" value="C1.7:_P-type_atpase_like"/>
    <property type="match status" value="1"/>
</dbReference>
<evidence type="ECO:0000259" key="19">
    <source>
        <dbReference type="PROSITE" id="PS51847"/>
    </source>
</evidence>
<keyword evidence="16" id="KW-0256">Endoplasmic reticulum</keyword>
<feature type="topological domain" description="Lumenal" evidence="16">
    <location>
        <begin position="1"/>
        <end position="1101"/>
    </location>
</feature>
<evidence type="ECO:0000256" key="5">
    <source>
        <dbReference type="ARBA" id="ARBA00022723"/>
    </source>
</evidence>
<dbReference type="InterPro" id="IPR027537">
    <property type="entry name" value="Mmm1"/>
</dbReference>
<evidence type="ECO:0000256" key="15">
    <source>
        <dbReference type="ARBA" id="ARBA00023136"/>
    </source>
</evidence>
<protein>
    <recommendedName>
        <fullName evidence="16">Maintenance of mitochondrial morphology protein 1</fullName>
    </recommendedName>
</protein>
<evidence type="ECO:0000256" key="1">
    <source>
        <dbReference type="ARBA" id="ARBA00004127"/>
    </source>
</evidence>
<dbReference type="Proteomes" id="UP001473302">
    <property type="component" value="Unassembled WGS sequence"/>
</dbReference>
<feature type="transmembrane region" description="Helical" evidence="17">
    <location>
        <begin position="293"/>
        <end position="314"/>
    </location>
</feature>
<dbReference type="HAMAP" id="MF_03103">
    <property type="entry name" value="Mmm1"/>
    <property type="match status" value="1"/>
</dbReference>
<evidence type="ECO:0000256" key="12">
    <source>
        <dbReference type="ARBA" id="ARBA00023055"/>
    </source>
</evidence>
<dbReference type="InterPro" id="IPR044492">
    <property type="entry name" value="P_typ_ATPase_HD_dom"/>
</dbReference>
<evidence type="ECO:0000256" key="17">
    <source>
        <dbReference type="RuleBase" id="RU361146"/>
    </source>
</evidence>
<dbReference type="PANTHER" id="PTHR24093:SF369">
    <property type="entry name" value="CALCIUM-TRANSPORTING ATPASE"/>
    <property type="match status" value="1"/>
</dbReference>
<gene>
    <name evidence="16" type="primary">MMM1</name>
    <name evidence="20" type="ORF">MFLAVUS_005950</name>
</gene>
<dbReference type="CDD" id="cd21671">
    <property type="entry name" value="SMP_Mmm1"/>
    <property type="match status" value="1"/>
</dbReference>
<feature type="compositionally biased region" description="Polar residues" evidence="18">
    <location>
        <begin position="1126"/>
        <end position="1144"/>
    </location>
</feature>
<dbReference type="Pfam" id="PF00689">
    <property type="entry name" value="Cation_ATPase_C"/>
    <property type="match status" value="1"/>
</dbReference>
<accession>A0ABP9Z067</accession>
<feature type="compositionally biased region" description="Basic and acidic residues" evidence="18">
    <location>
        <begin position="1012"/>
        <end position="1024"/>
    </location>
</feature>
<dbReference type="Gene3D" id="1.20.1110.10">
    <property type="entry name" value="Calcium-transporting ATPase, transmembrane domain"/>
    <property type="match status" value="1"/>
</dbReference>
<keyword evidence="10" id="KW-1278">Translocase</keyword>
<evidence type="ECO:0000256" key="11">
    <source>
        <dbReference type="ARBA" id="ARBA00022989"/>
    </source>
</evidence>
<dbReference type="SMART" id="SM00831">
    <property type="entry name" value="Cation_ATPase_N"/>
    <property type="match status" value="1"/>
</dbReference>
<keyword evidence="11 16" id="KW-1133">Transmembrane helix</keyword>
<dbReference type="InterPro" id="IPR023299">
    <property type="entry name" value="ATPase_P-typ_cyto_dom_N"/>
</dbReference>
<dbReference type="Gene3D" id="2.70.150.10">
    <property type="entry name" value="Calcium-transporting ATPase, cytoplasmic transduction domain A"/>
    <property type="match status" value="1"/>
</dbReference>
<dbReference type="SFLD" id="SFLDF00027">
    <property type="entry name" value="p-type_atpase"/>
    <property type="match status" value="1"/>
</dbReference>
<dbReference type="SFLD" id="SFLDS00003">
    <property type="entry name" value="Haloacid_Dehalogenase"/>
    <property type="match status" value="1"/>
</dbReference>
<evidence type="ECO:0000256" key="9">
    <source>
        <dbReference type="ARBA" id="ARBA00022842"/>
    </source>
</evidence>
<feature type="region of interest" description="Disordered" evidence="18">
    <location>
        <begin position="1012"/>
        <end position="1045"/>
    </location>
</feature>
<comment type="catalytic activity">
    <reaction evidence="17">
        <text>Ca(2+)(in) + ATP + H2O = Ca(2+)(out) + ADP + phosphate + H(+)</text>
        <dbReference type="Rhea" id="RHEA:18105"/>
        <dbReference type="ChEBI" id="CHEBI:15377"/>
        <dbReference type="ChEBI" id="CHEBI:15378"/>
        <dbReference type="ChEBI" id="CHEBI:29108"/>
        <dbReference type="ChEBI" id="CHEBI:30616"/>
        <dbReference type="ChEBI" id="CHEBI:43474"/>
        <dbReference type="ChEBI" id="CHEBI:456216"/>
        <dbReference type="EC" id="7.2.2.10"/>
    </reaction>
</comment>
<dbReference type="Pfam" id="PF13246">
    <property type="entry name" value="Cation_ATPase"/>
    <property type="match status" value="1"/>
</dbReference>
<dbReference type="InterPro" id="IPR059000">
    <property type="entry name" value="ATPase_P-type_domA"/>
</dbReference>
<dbReference type="InterPro" id="IPR004014">
    <property type="entry name" value="ATPase_P-typ_cation-transptr_N"/>
</dbReference>
<evidence type="ECO:0000256" key="13">
    <source>
        <dbReference type="ARBA" id="ARBA00023065"/>
    </source>
</evidence>
<reference evidence="20 21" key="1">
    <citation type="submission" date="2024-04" db="EMBL/GenBank/DDBJ databases">
        <title>genome sequences of Mucor flavus KT1a and Helicostylum pulchrum KT1b strains isolated from the surface of a dry-aged beef.</title>
        <authorList>
            <person name="Toyotome T."/>
            <person name="Hosono M."/>
            <person name="Torimaru M."/>
            <person name="Fukuda K."/>
            <person name="Mikami N."/>
        </authorList>
    </citation>
    <scope>NUCLEOTIDE SEQUENCE [LARGE SCALE GENOMIC DNA]</scope>
    <source>
        <strain evidence="20 21">KT1a</strain>
    </source>
</reference>
<dbReference type="EMBL" id="BAABUK010000013">
    <property type="protein sequence ID" value="GAA5812494.1"/>
    <property type="molecule type" value="Genomic_DNA"/>
</dbReference>
<keyword evidence="14" id="KW-0446">Lipid-binding</keyword>
<dbReference type="InterPro" id="IPR001757">
    <property type="entry name" value="P_typ_ATPase"/>
</dbReference>
<name>A0ABP9Z067_9FUNG</name>
<dbReference type="PRINTS" id="PR00120">
    <property type="entry name" value="HATPASE"/>
</dbReference>
<evidence type="ECO:0000256" key="7">
    <source>
        <dbReference type="ARBA" id="ARBA00022837"/>
    </source>
</evidence>
<dbReference type="Pfam" id="PF00690">
    <property type="entry name" value="Cation_ATPase_N"/>
    <property type="match status" value="1"/>
</dbReference>
<keyword evidence="5" id="KW-0479">Metal-binding</keyword>
<dbReference type="InterPro" id="IPR023298">
    <property type="entry name" value="ATPase_P-typ_TM_dom_sf"/>
</dbReference>
<evidence type="ECO:0000256" key="3">
    <source>
        <dbReference type="ARBA" id="ARBA00022568"/>
    </source>
</evidence>
<keyword evidence="12" id="KW-0445">Lipid transport</keyword>
<evidence type="ECO:0000256" key="16">
    <source>
        <dbReference type="HAMAP-Rule" id="MF_03103"/>
    </source>
</evidence>
<dbReference type="InterPro" id="IPR008250">
    <property type="entry name" value="ATPase_P-typ_transduc_dom_A_sf"/>
</dbReference>
<sequence>MPTSEEHDSLLNHGQFSVSPEQLGELIDPKNYELLKKMGGIYKVCEKLKTNPSVGLSTDEGSSNSNETAFHDRQQYFGRNVLPEPKTKTFLELLFAAYNDKTLIMLSIAALVSLAVGIWEDYSPRHPEDEPRVGWVEGTAIIVAVLAVILTNAINDYQKEAQFKKLNAKKEDRTVKVLRNGREQQISVYDVNVGDILMLEPGDIIPVDGLFLQGHNMACDESSATGESDTMKKKPDGDCFILSGSKVLEGVGKAVVIAVGENSFFGKTMMTMRSGEAEGTPLQMKLDTLAEQIAKLGFAAAITMLIALVAKYFVTAFMAPEFPPGADIAAAMISIVIQAITIIVVAVPEGLPMAVTMALAFATTQMLKDGNLVRVLAACETMGNATAICSDKTGTLTQNKMTVTRGTLAQQEFKSEQEIKSWSKQVDNQKVLPLIFEAIAINSNAFEDKNEKGQVEFVGSKTECALLGFSKSLGSNYDDLRHDAKVEKVFPFASKRKTMTTVIKIKESSPSTSSQDDYRIYVKGASEIVLSTCENYIDEEGEQHKLTKEVTEKFNKIISDYADQALRTIAVAYRDISKRRFKKISDDEPPLDELTLIGIFGIMDPLRPGVVESVAAFRDAGVFVRMITGDNINTAKAIARNAGILTKGGLAMTGPELRAMSPEEQRKVIPRLQVLARSSPKDKCVVVTRLQEQDQVVGMTGDGTNDGPALKLADVGFSMGIAGTEVAKEASDIILMDDNFNSILKALLWGRAVNDGVRKFLTFQLTVNIAAVVLSFVSAVTSENAESILSAVQLLWVNLIMDTLAALALATEPPTDDLLHRKPISKNAHLINYRMAKMILGQAIFQIVINLIAIYLGPRIFHLGETTYDQAVLRTMVFNIFVFLQVFNEINCRRIDNTINVFKDMFNDWIFIVIQVIVVLGQYFIVTFGGIAFKTVPLTAEQWLLTVLIGSLSIPVGTIIRLIPDCGCEGKYNEEAKPLASYSRMSWEGAIGDVRNELKVYSLLRRNRNKSRDIPTRSSTRDSESAAFSAPNASYGATGNQPKGNRFANLVANAQKYKQQSSENNEEMDKTSISPEVLDFIKSQFTNVSCSKNSTLSFLKGFVLGQCSYLFTEDAKRVNKRYIPSRLSTTPPSRLNTTPSSPTDHITSKTYYDMMHHPPESTDWLNVLLAQAILQYREDAKLNNRLVLAIDDILNGGVKPNFLGPIHVCELNLGEEFPIFSNAKIRRSDEIGSMRAEIDFEYNDQVTLGIETQLILNWPKQAFAALPVSLVLSVVRFSGTLTIELISPPATTTQPEIPLERYIAISSHPDFVLDLKVQSLIGSRTKLEDIPKLRDLIQTKLRNVYIDKLVYPTFVKIKVPNMWKDTVNDQASTTLQPTAAEKIEEFVEEIKEA</sequence>
<dbReference type="PROSITE" id="PS00154">
    <property type="entry name" value="ATPASE_E1_E2"/>
    <property type="match status" value="1"/>
</dbReference>
<organism evidence="20 21">
    <name type="scientific">Mucor flavus</name>
    <dbReference type="NCBI Taxonomy" id="439312"/>
    <lineage>
        <taxon>Eukaryota</taxon>
        <taxon>Fungi</taxon>
        <taxon>Fungi incertae sedis</taxon>
        <taxon>Mucoromycota</taxon>
        <taxon>Mucoromycotina</taxon>
        <taxon>Mucoromycetes</taxon>
        <taxon>Mucorales</taxon>
        <taxon>Mucorineae</taxon>
        <taxon>Mucoraceae</taxon>
        <taxon>Mucor</taxon>
    </lineage>
</organism>
<feature type="transmembrane region" description="Helical" evidence="17">
    <location>
        <begin position="326"/>
        <end position="347"/>
    </location>
</feature>
<keyword evidence="15 16" id="KW-0472">Membrane</keyword>
<dbReference type="InterPro" id="IPR031468">
    <property type="entry name" value="SMP_LBD"/>
</dbReference>
<evidence type="ECO:0000256" key="10">
    <source>
        <dbReference type="ARBA" id="ARBA00022967"/>
    </source>
</evidence>
<comment type="similarity">
    <text evidence="16">Belongs to the MMM1 family.</text>
</comment>
<keyword evidence="2 17" id="KW-0813">Transport</keyword>
<dbReference type="NCBIfam" id="TIGR01517">
    <property type="entry name" value="ATPase-IIB_Ca"/>
    <property type="match status" value="1"/>
</dbReference>
<keyword evidence="9" id="KW-0460">Magnesium</keyword>
<feature type="compositionally biased region" description="Polar residues" evidence="18">
    <location>
        <begin position="1031"/>
        <end position="1043"/>
    </location>
</feature>
<dbReference type="NCBIfam" id="TIGR01494">
    <property type="entry name" value="ATPase_P-type"/>
    <property type="match status" value="2"/>
</dbReference>
<feature type="region of interest" description="Disordered" evidence="18">
    <location>
        <begin position="1125"/>
        <end position="1144"/>
    </location>
</feature>
<comment type="caution">
    <text evidence="17">Lacks conserved residue(s) required for the propagation of feature annotation.</text>
</comment>
<dbReference type="InterPro" id="IPR006068">
    <property type="entry name" value="ATPase_P-typ_cation-transptr_C"/>
</dbReference>
<dbReference type="InterPro" id="IPR036412">
    <property type="entry name" value="HAD-like_sf"/>
</dbReference>
<comment type="caution">
    <text evidence="20">The sequence shown here is derived from an EMBL/GenBank/DDBJ whole genome shotgun (WGS) entry which is preliminary data.</text>
</comment>
<comment type="function">
    <text evidence="17">Catalyzes the hydrolysis of ATP coupled with the transport of calcium.</text>
</comment>
<comment type="function">
    <text evidence="16">Component of the ERMES/MDM complex, which serves as a molecular tether to connect the endoplasmic reticulum (ER) and mitochondria. Components of this complex are involved in the control of mitochondrial shape and protein biogenesis, and function in nonvesicular lipid trafficking between the ER and mitochondria. The MDM12-MMM1 subcomplex functions in the major beta-barrel assembly pathway that is responsible for biogenesis of all outer membrane beta-barrel proteins, and acts in a late step after the SAM complex. The MDM10-MDM12-MMM1 subcomplex further acts in the TOM40-specific pathway after the action of the MDM12-MMM1 complex. Essential for establishing and maintaining the structure of mitochondria and maintenance of mtDNA nucleoids.</text>
</comment>
<dbReference type="PRINTS" id="PR00119">
    <property type="entry name" value="CATATPASE"/>
</dbReference>
<feature type="domain" description="SMP-LTD" evidence="19">
    <location>
        <begin position="1158"/>
        <end position="1360"/>
    </location>
</feature>
<feature type="topological domain" description="Cytoplasmic" evidence="16">
    <location>
        <begin position="1123"/>
        <end position="1393"/>
    </location>
</feature>
<dbReference type="InterPro" id="IPR006408">
    <property type="entry name" value="P-type_ATPase_IIB"/>
</dbReference>
<dbReference type="InterPro" id="IPR019411">
    <property type="entry name" value="MMM1_dom"/>
</dbReference>
<dbReference type="PANTHER" id="PTHR24093">
    <property type="entry name" value="CATION TRANSPORTING ATPASE"/>
    <property type="match status" value="1"/>
</dbReference>
<feature type="transmembrane region" description="Helical" evidence="17">
    <location>
        <begin position="139"/>
        <end position="157"/>
    </location>
</feature>
<feature type="transmembrane region" description="Helical" evidence="17">
    <location>
        <begin position="831"/>
        <end position="856"/>
    </location>
</feature>
<evidence type="ECO:0000256" key="4">
    <source>
        <dbReference type="ARBA" id="ARBA00022692"/>
    </source>
</evidence>
<comment type="subcellular location">
    <subcellularLocation>
        <location evidence="1">Endomembrane system</location>
        <topology evidence="1">Multi-pass membrane protein</topology>
    </subcellularLocation>
    <subcellularLocation>
        <location evidence="16">Endoplasmic reticulum membrane</location>
        <topology evidence="16">Single-pass type I membrane protein</topology>
    </subcellularLocation>
    <subcellularLocation>
        <location evidence="17">Membrane</location>
        <topology evidence="17">Multi-pass membrane protein</topology>
    </subcellularLocation>
    <text evidence="16">The ERMES/MDM complex localizes to a few discrete foci (around 10 per single cell), that represent mitochondria-endoplasmic reticulum junctions. These foci are often found next to mtDNA nucleoids.</text>
</comment>
<keyword evidence="21" id="KW-1185">Reference proteome</keyword>
<keyword evidence="13 17" id="KW-0406">Ion transport</keyword>
<evidence type="ECO:0000256" key="2">
    <source>
        <dbReference type="ARBA" id="ARBA00022448"/>
    </source>
</evidence>
<evidence type="ECO:0000256" key="18">
    <source>
        <dbReference type="SAM" id="MobiDB-lite"/>
    </source>
</evidence>
<dbReference type="PROSITE" id="PS51847">
    <property type="entry name" value="SMP"/>
    <property type="match status" value="1"/>
</dbReference>
<dbReference type="InterPro" id="IPR018303">
    <property type="entry name" value="ATPase_P-typ_P_site"/>
</dbReference>
<evidence type="ECO:0000256" key="6">
    <source>
        <dbReference type="ARBA" id="ARBA00022741"/>
    </source>
</evidence>
<keyword evidence="3 17" id="KW-0109">Calcium transport</keyword>
<dbReference type="Gene3D" id="3.40.1110.10">
    <property type="entry name" value="Calcium-transporting ATPase, cytoplasmic domain N"/>
    <property type="match status" value="1"/>
</dbReference>
<comment type="similarity">
    <text evidence="17">Belongs to the cation transport ATPase (P-type) (TC 3.A.3) family.</text>
</comment>
<keyword evidence="6 17" id="KW-0547">Nucleotide-binding</keyword>
<dbReference type="SUPFAM" id="SSF81665">
    <property type="entry name" value="Calcium ATPase, transmembrane domain M"/>
    <property type="match status" value="1"/>
</dbReference>
<comment type="subunit">
    <text evidence="16">Homodimer. Component of the ER-mitochondria encounter structure (ERMES) or MDM complex, composed of MMM1, MDM10, MDM12 and MDM34. A MMM1 homodimer associates with one molecule of MDM12 on each side in a pairwise head-to-tail manner, and the SMP-LTD domains of MMM1 and MDM12 generate a continuous hydrophobic tunnel for phospholipid trafficking.</text>
</comment>
<dbReference type="SUPFAM" id="SSF81653">
    <property type="entry name" value="Calcium ATPase, transduction domain A"/>
    <property type="match status" value="1"/>
</dbReference>
<dbReference type="Pfam" id="PF00122">
    <property type="entry name" value="E1-E2_ATPase"/>
    <property type="match status" value="1"/>
</dbReference>
<dbReference type="Pfam" id="PF10296">
    <property type="entry name" value="MMM1"/>
    <property type="match status" value="1"/>
</dbReference>
<keyword evidence="7 17" id="KW-0106">Calcium</keyword>
<feature type="transmembrane region" description="Helical" evidence="17">
    <location>
        <begin position="909"/>
        <end position="931"/>
    </location>
</feature>
<proteinExistence type="inferred from homology"/>
<dbReference type="InterPro" id="IPR023214">
    <property type="entry name" value="HAD_sf"/>
</dbReference>
<keyword evidence="4 16" id="KW-0812">Transmembrane</keyword>
<evidence type="ECO:0000256" key="8">
    <source>
        <dbReference type="ARBA" id="ARBA00022840"/>
    </source>
</evidence>
<dbReference type="CDD" id="cd02081">
    <property type="entry name" value="P-type_ATPase_Ca_PMCA-like"/>
    <property type="match status" value="1"/>
</dbReference>
<evidence type="ECO:0000313" key="20">
    <source>
        <dbReference type="EMBL" id="GAA5812494.1"/>
    </source>
</evidence>
<dbReference type="SUPFAM" id="SSF81660">
    <property type="entry name" value="Metal cation-transporting ATPase, ATP-binding domain N"/>
    <property type="match status" value="1"/>
</dbReference>
<evidence type="ECO:0000313" key="21">
    <source>
        <dbReference type="Proteomes" id="UP001473302"/>
    </source>
</evidence>
<evidence type="ECO:0000256" key="14">
    <source>
        <dbReference type="ARBA" id="ARBA00023121"/>
    </source>
</evidence>
<dbReference type="SUPFAM" id="SSF56784">
    <property type="entry name" value="HAD-like"/>
    <property type="match status" value="1"/>
</dbReference>
<feature type="transmembrane region" description="Helical" evidence="17">
    <location>
        <begin position="102"/>
        <end position="119"/>
    </location>
</feature>
<feature type="transmembrane region" description="Helical" evidence="17">
    <location>
        <begin position="871"/>
        <end position="888"/>
    </location>
</feature>